<name>A0A074XV04_AURPU</name>
<dbReference type="EMBL" id="KL585024">
    <property type="protein sequence ID" value="KEQ78456.1"/>
    <property type="molecule type" value="Genomic_DNA"/>
</dbReference>
<dbReference type="OrthoDB" id="5089392at2759"/>
<organism evidence="1 2">
    <name type="scientific">Aureobasidium pullulans EXF-150</name>
    <dbReference type="NCBI Taxonomy" id="1043002"/>
    <lineage>
        <taxon>Eukaryota</taxon>
        <taxon>Fungi</taxon>
        <taxon>Dikarya</taxon>
        <taxon>Ascomycota</taxon>
        <taxon>Pezizomycotina</taxon>
        <taxon>Dothideomycetes</taxon>
        <taxon>Dothideomycetidae</taxon>
        <taxon>Dothideales</taxon>
        <taxon>Saccotheciaceae</taxon>
        <taxon>Aureobasidium</taxon>
    </lineage>
</organism>
<keyword evidence="2" id="KW-1185">Reference proteome</keyword>
<evidence type="ECO:0000313" key="1">
    <source>
        <dbReference type="EMBL" id="KEQ78456.1"/>
    </source>
</evidence>
<dbReference type="Proteomes" id="UP000030706">
    <property type="component" value="Unassembled WGS sequence"/>
</dbReference>
<dbReference type="GeneID" id="40743857"/>
<dbReference type="HOGENOM" id="CLU_2596443_0_0_1"/>
<accession>A0A074XV04</accession>
<evidence type="ECO:0000313" key="2">
    <source>
        <dbReference type="Proteomes" id="UP000030706"/>
    </source>
</evidence>
<feature type="non-terminal residue" evidence="1">
    <location>
        <position position="1"/>
    </location>
</feature>
<proteinExistence type="predicted"/>
<reference evidence="1 2" key="1">
    <citation type="journal article" date="2014" name="BMC Genomics">
        <title>Genome sequencing of four Aureobasidium pullulans varieties: biotechnological potential, stress tolerance, and description of new species.</title>
        <authorList>
            <person name="Gostin Ar C."/>
            <person name="Ohm R.A."/>
            <person name="Kogej T."/>
            <person name="Sonjak S."/>
            <person name="Turk M."/>
            <person name="Zajc J."/>
            <person name="Zalar P."/>
            <person name="Grube M."/>
            <person name="Sun H."/>
            <person name="Han J."/>
            <person name="Sharma A."/>
            <person name="Chiniquy J."/>
            <person name="Ngan C.Y."/>
            <person name="Lipzen A."/>
            <person name="Barry K."/>
            <person name="Grigoriev I.V."/>
            <person name="Gunde-Cimerman N."/>
        </authorList>
    </citation>
    <scope>NUCLEOTIDE SEQUENCE [LARGE SCALE GENOMIC DNA]</scope>
    <source>
        <strain evidence="1 2">EXF-150</strain>
    </source>
</reference>
<dbReference type="AlphaFoldDB" id="A0A074XV04"/>
<gene>
    <name evidence="1" type="ORF">M438DRAFT_285705</name>
</gene>
<protein>
    <submittedName>
        <fullName evidence="1">Uncharacterized protein</fullName>
    </submittedName>
</protein>
<dbReference type="RefSeq" id="XP_029754643.1">
    <property type="nucleotide sequence ID" value="XM_029901551.1"/>
</dbReference>
<sequence>NLLKIVISKSSLLEGIFLSPIATILYSLKGVINTLAFSIIDSIPFYTNKATLDKSNLDDTLSKAVYAYTPTSSLGLNLFC</sequence>